<evidence type="ECO:0000313" key="4">
    <source>
        <dbReference type="Proteomes" id="UP000286104"/>
    </source>
</evidence>
<dbReference type="EMBL" id="QSHU01000001">
    <property type="protein sequence ID" value="RHC41868.1"/>
    <property type="molecule type" value="Genomic_DNA"/>
</dbReference>
<dbReference type="Gene3D" id="2.40.10.370">
    <property type="entry name" value="Protein of unknown function DUF3599"/>
    <property type="match status" value="1"/>
</dbReference>
<name>A0A173SN32_9FIRM</name>
<evidence type="ECO:0000313" key="2">
    <source>
        <dbReference type="EMBL" id="RHC41868.1"/>
    </source>
</evidence>
<proteinExistence type="predicted"/>
<dbReference type="Pfam" id="PF12206">
    <property type="entry name" value="DUF3599"/>
    <property type="match status" value="1"/>
</dbReference>
<evidence type="ECO:0000313" key="3">
    <source>
        <dbReference type="Proteomes" id="UP000095673"/>
    </source>
</evidence>
<dbReference type="RefSeq" id="WP_055237766.1">
    <property type="nucleotide sequence ID" value="NZ_CYXM01000004.1"/>
</dbReference>
<dbReference type="EMBL" id="CYXM01000004">
    <property type="protein sequence ID" value="CUM90568.1"/>
    <property type="molecule type" value="Genomic_DNA"/>
</dbReference>
<protein>
    <submittedName>
        <fullName evidence="2">DUF3599 family protein</fullName>
    </submittedName>
    <submittedName>
        <fullName evidence="1">Phage-like element PBSX protein xkdH</fullName>
    </submittedName>
</protein>
<dbReference type="OrthoDB" id="2055104at2"/>
<reference evidence="1 3" key="1">
    <citation type="submission" date="2015-09" db="EMBL/GenBank/DDBJ databases">
        <authorList>
            <consortium name="Pathogen Informatics"/>
        </authorList>
    </citation>
    <scope>NUCLEOTIDE SEQUENCE [LARGE SCALE GENOMIC DNA]</scope>
    <source>
        <strain evidence="1 3">2789STDY5834968</strain>
    </source>
</reference>
<sequence>MAFEDLLDHRCDIYHMVKGEKDMGFAIKQTGFSYPKVPDVEDVACHFNVNANAELTQTESANEFIYSGKLQLPAGTDVRVNDKVVDKNTGLAYTAEMPHNIRDHHIMVNIQRKGTVKGAL</sequence>
<dbReference type="Proteomes" id="UP000095673">
    <property type="component" value="Unassembled WGS sequence"/>
</dbReference>
<gene>
    <name evidence="1" type="primary">xkdH</name>
    <name evidence="2" type="ORF">DW848_00600</name>
    <name evidence="1" type="ORF">ERS852580_01086</name>
</gene>
<dbReference type="AlphaFoldDB" id="A0A173SN32"/>
<organism evidence="1 3">
    <name type="scientific">Agathobacter rectalis</name>
    <dbReference type="NCBI Taxonomy" id="39491"/>
    <lineage>
        <taxon>Bacteria</taxon>
        <taxon>Bacillati</taxon>
        <taxon>Bacillota</taxon>
        <taxon>Clostridia</taxon>
        <taxon>Lachnospirales</taxon>
        <taxon>Lachnospiraceae</taxon>
        <taxon>Agathobacter</taxon>
    </lineage>
</organism>
<evidence type="ECO:0000313" key="1">
    <source>
        <dbReference type="EMBL" id="CUM90568.1"/>
    </source>
</evidence>
<dbReference type="InterPro" id="IPR038667">
    <property type="entry name" value="XkdH-like_sf"/>
</dbReference>
<reference evidence="2 4" key="2">
    <citation type="submission" date="2018-08" db="EMBL/GenBank/DDBJ databases">
        <title>A genome reference for cultivated species of the human gut microbiota.</title>
        <authorList>
            <person name="Zou Y."/>
            <person name="Xue W."/>
            <person name="Luo G."/>
        </authorList>
    </citation>
    <scope>NUCLEOTIDE SEQUENCE [LARGE SCALE GENOMIC DNA]</scope>
    <source>
        <strain evidence="2 4">AM36-3AA</strain>
    </source>
</reference>
<accession>A0A173SN32</accession>
<dbReference type="InterPro" id="IPR024556">
    <property type="entry name" value="DUF3599"/>
</dbReference>
<dbReference type="Proteomes" id="UP000286104">
    <property type="component" value="Unassembled WGS sequence"/>
</dbReference>